<evidence type="ECO:0000313" key="1">
    <source>
        <dbReference type="EMBL" id="ERM94192.1"/>
    </source>
</evidence>
<organism evidence="1 2">
    <name type="scientific">Amborella trichopoda</name>
    <dbReference type="NCBI Taxonomy" id="13333"/>
    <lineage>
        <taxon>Eukaryota</taxon>
        <taxon>Viridiplantae</taxon>
        <taxon>Streptophyta</taxon>
        <taxon>Embryophyta</taxon>
        <taxon>Tracheophyta</taxon>
        <taxon>Spermatophyta</taxon>
        <taxon>Magnoliopsida</taxon>
        <taxon>Amborellales</taxon>
        <taxon>Amborellaceae</taxon>
        <taxon>Amborella</taxon>
    </lineage>
</organism>
<dbReference type="Gramene" id="ERM94192">
    <property type="protein sequence ID" value="ERM94192"/>
    <property type="gene ID" value="AMTR_s00010p00190440"/>
</dbReference>
<keyword evidence="2" id="KW-1185">Reference proteome</keyword>
<dbReference type="EMBL" id="KI397513">
    <property type="protein sequence ID" value="ERM94192.1"/>
    <property type="molecule type" value="Genomic_DNA"/>
</dbReference>
<dbReference type="Proteomes" id="UP000017836">
    <property type="component" value="Unassembled WGS sequence"/>
</dbReference>
<sequence length="132" mass="15271">MCAISSLSFDCPHPLVDGHLQLVPRSSHHQTLTRYHNGKAIGIRQIISRQQWISPYWSSRRYSLGLCPPNWHHLALSPPLLHSQPWLILKEEAHKLILPLSLEMAHILSCPCHWRWRTSYPALVSMILHLPL</sequence>
<evidence type="ECO:0000313" key="2">
    <source>
        <dbReference type="Proteomes" id="UP000017836"/>
    </source>
</evidence>
<accession>W1NEL2</accession>
<dbReference type="AlphaFoldDB" id="W1NEL2"/>
<protein>
    <submittedName>
        <fullName evidence="1">Uncharacterized protein</fullName>
    </submittedName>
</protein>
<dbReference type="HOGENOM" id="CLU_1919874_0_0_1"/>
<reference evidence="2" key="1">
    <citation type="journal article" date="2013" name="Science">
        <title>The Amborella genome and the evolution of flowering plants.</title>
        <authorList>
            <consortium name="Amborella Genome Project"/>
        </authorList>
    </citation>
    <scope>NUCLEOTIDE SEQUENCE [LARGE SCALE GENOMIC DNA]</scope>
</reference>
<name>W1NEL2_AMBTC</name>
<proteinExistence type="predicted"/>
<gene>
    <name evidence="1" type="ORF">AMTR_s00010p00190440</name>
</gene>